<dbReference type="InterPro" id="IPR009339">
    <property type="entry name" value="DUF998"/>
</dbReference>
<keyword evidence="1" id="KW-1133">Transmembrane helix</keyword>
<evidence type="ECO:0000256" key="1">
    <source>
        <dbReference type="SAM" id="Phobius"/>
    </source>
</evidence>
<feature type="transmembrane region" description="Helical" evidence="1">
    <location>
        <begin position="48"/>
        <end position="71"/>
    </location>
</feature>
<dbReference type="Pfam" id="PF06197">
    <property type="entry name" value="DUF998"/>
    <property type="match status" value="1"/>
</dbReference>
<comment type="caution">
    <text evidence="2">The sequence shown here is derived from an EMBL/GenBank/DDBJ whole genome shotgun (WGS) entry which is preliminary data.</text>
</comment>
<dbReference type="RefSeq" id="WP_150044332.1">
    <property type="nucleotide sequence ID" value="NZ_OW485601.1"/>
</dbReference>
<accession>A0A5M6ILC1</accession>
<sequence length="192" mass="19595">MRRTCRLLACGVAMPVLYALTLFIARILNPGFDLLHRAPSELGSAGVAYPLVYNAGMLATAMAGLLAGLGLMSPGIPGRGAPWRIGAGASVLLASIALAMAGLFPLPSPLHHGFGLTTAAVLTPLFGAAALWRSVDRAAALALVAGFFLIIGLVAGAAPPLLPGAVMFAAIAWLCGAQRRAITACQRVGRRS</sequence>
<evidence type="ECO:0000313" key="2">
    <source>
        <dbReference type="EMBL" id="KAA5609071.1"/>
    </source>
</evidence>
<feature type="transmembrane region" description="Helical" evidence="1">
    <location>
        <begin position="83"/>
        <end position="104"/>
    </location>
</feature>
<feature type="transmembrane region" description="Helical" evidence="1">
    <location>
        <begin position="7"/>
        <end position="28"/>
    </location>
</feature>
<dbReference type="AlphaFoldDB" id="A0A5M6ILC1"/>
<keyword evidence="1" id="KW-0812">Transmembrane</keyword>
<evidence type="ECO:0000313" key="3">
    <source>
        <dbReference type="Proteomes" id="UP000325255"/>
    </source>
</evidence>
<organism evidence="2 3">
    <name type="scientific">Rhodovastum atsumiense</name>
    <dbReference type="NCBI Taxonomy" id="504468"/>
    <lineage>
        <taxon>Bacteria</taxon>
        <taxon>Pseudomonadati</taxon>
        <taxon>Pseudomonadota</taxon>
        <taxon>Alphaproteobacteria</taxon>
        <taxon>Acetobacterales</taxon>
        <taxon>Acetobacteraceae</taxon>
        <taxon>Rhodovastum</taxon>
    </lineage>
</organism>
<feature type="transmembrane region" description="Helical" evidence="1">
    <location>
        <begin position="139"/>
        <end position="158"/>
    </location>
</feature>
<name>A0A5M6ILC1_9PROT</name>
<reference evidence="2 3" key="1">
    <citation type="submission" date="2019-09" db="EMBL/GenBank/DDBJ databases">
        <title>Genome sequence of Rhodovastum atsumiense, a diverse member of the Acetobacteraceae family of non-sulfur purple photosynthetic bacteria.</title>
        <authorList>
            <person name="Meyer T."/>
            <person name="Kyndt J."/>
        </authorList>
    </citation>
    <scope>NUCLEOTIDE SEQUENCE [LARGE SCALE GENOMIC DNA]</scope>
    <source>
        <strain evidence="2 3">DSM 21279</strain>
    </source>
</reference>
<keyword evidence="1" id="KW-0472">Membrane</keyword>
<keyword evidence="3" id="KW-1185">Reference proteome</keyword>
<proteinExistence type="predicted"/>
<dbReference type="Proteomes" id="UP000325255">
    <property type="component" value="Unassembled WGS sequence"/>
</dbReference>
<protein>
    <submittedName>
        <fullName evidence="2">DUF998 domain-containing protein</fullName>
    </submittedName>
</protein>
<feature type="transmembrane region" description="Helical" evidence="1">
    <location>
        <begin position="164"/>
        <end position="182"/>
    </location>
</feature>
<feature type="transmembrane region" description="Helical" evidence="1">
    <location>
        <begin position="110"/>
        <end position="132"/>
    </location>
</feature>
<gene>
    <name evidence="2" type="ORF">F1189_25930</name>
</gene>
<dbReference type="EMBL" id="VWPK01000060">
    <property type="protein sequence ID" value="KAA5609071.1"/>
    <property type="molecule type" value="Genomic_DNA"/>
</dbReference>